<feature type="transmembrane region" description="Helical" evidence="6">
    <location>
        <begin position="406"/>
        <end position="426"/>
    </location>
</feature>
<evidence type="ECO:0000256" key="5">
    <source>
        <dbReference type="ARBA" id="ARBA00023136"/>
    </source>
</evidence>
<feature type="transmembrane region" description="Helical" evidence="6">
    <location>
        <begin position="52"/>
        <end position="74"/>
    </location>
</feature>
<feature type="transmembrane region" description="Helical" evidence="6">
    <location>
        <begin position="167"/>
        <end position="188"/>
    </location>
</feature>
<accession>A4CI10</accession>
<gene>
    <name evidence="7" type="ordered locus">RB2501_06700</name>
</gene>
<dbReference type="PANTHER" id="PTHR30250:SF11">
    <property type="entry name" value="O-ANTIGEN TRANSPORTER-RELATED"/>
    <property type="match status" value="1"/>
</dbReference>
<evidence type="ECO:0000256" key="4">
    <source>
        <dbReference type="ARBA" id="ARBA00022989"/>
    </source>
</evidence>
<evidence type="ECO:0000313" key="7">
    <source>
        <dbReference type="EMBL" id="EAR16568.1"/>
    </source>
</evidence>
<feature type="transmembrane region" description="Helical" evidence="6">
    <location>
        <begin position="95"/>
        <end position="117"/>
    </location>
</feature>
<dbReference type="OrthoDB" id="824226at2"/>
<organism evidence="7 8">
    <name type="scientific">Robiginitalea biformata (strain ATCC BAA-864 / DSM 15991 / KCTC 12146 / HTCC2501)</name>
    <dbReference type="NCBI Taxonomy" id="313596"/>
    <lineage>
        <taxon>Bacteria</taxon>
        <taxon>Pseudomonadati</taxon>
        <taxon>Bacteroidota</taxon>
        <taxon>Flavobacteriia</taxon>
        <taxon>Flavobacteriales</taxon>
        <taxon>Flavobacteriaceae</taxon>
        <taxon>Robiginitalea</taxon>
    </lineage>
</organism>
<feature type="transmembrane region" description="Helical" evidence="6">
    <location>
        <begin position="194"/>
        <end position="218"/>
    </location>
</feature>
<dbReference type="KEGG" id="rbi:RB2501_06700"/>
<dbReference type="GO" id="GO:0005886">
    <property type="term" value="C:plasma membrane"/>
    <property type="evidence" value="ECO:0007669"/>
    <property type="project" value="UniProtKB-SubCell"/>
</dbReference>
<dbReference type="HOGENOM" id="CLU_022017_5_3_10"/>
<feature type="transmembrane region" description="Helical" evidence="6">
    <location>
        <begin position="343"/>
        <end position="371"/>
    </location>
</feature>
<comment type="subcellular location">
    <subcellularLocation>
        <location evidence="1">Cell membrane</location>
        <topology evidence="1">Multi-pass membrane protein</topology>
    </subcellularLocation>
</comment>
<dbReference type="CDD" id="cd13128">
    <property type="entry name" value="MATE_Wzx_like"/>
    <property type="match status" value="1"/>
</dbReference>
<evidence type="ECO:0000256" key="2">
    <source>
        <dbReference type="ARBA" id="ARBA00022475"/>
    </source>
</evidence>
<proteinExistence type="predicted"/>
<feature type="transmembrane region" description="Helical" evidence="6">
    <location>
        <begin position="268"/>
        <end position="288"/>
    </location>
</feature>
<keyword evidence="2" id="KW-1003">Cell membrane</keyword>
<dbReference type="AlphaFoldDB" id="A4CI10"/>
<sequence>MPLKKILYKLLSGKDQKELVAKAGVFVFFRVAALILGYGFTLMVIHYFGNEVYGMVVLGFTLFMVLSIAGKLGYDVSLTRYVAAGNLPKNELSGYLAQATIRSFLVCAILATPMVLFDEWIASRVFNRLEFAPFLRWTALTFPIWSLIYIHNGIYRGLKKNTLFSIYAAFGRFLLTIGVLLAGVLFFGNRYDELPIVAHFIAIFLLWLSCCWFTYRVFGYSLYQSLEGSFRKFNKESRPILITSVLGILLIWIDRLFVGAYLDESDVAVYDVGAKLALLISFNLDAINSILAPKIVELYRKDDVKPLQTLLTFAVGISAAIALGTFLVILLGKDILLRLFGEAYLSGTGVLLILGVGQLLNCFCGSVGNILQMTGHQKTHQKIMLIGLIVNLTLNFALVQRFGIEGVAIATIASLLTWNFLGAYYVKKRTGLRSYLDPLALLNKINRNG</sequence>
<keyword evidence="3 6" id="KW-0812">Transmembrane</keyword>
<evidence type="ECO:0000256" key="3">
    <source>
        <dbReference type="ARBA" id="ARBA00022692"/>
    </source>
</evidence>
<dbReference type="STRING" id="313596.RB2501_06700"/>
<dbReference type="EMBL" id="CP001712">
    <property type="protein sequence ID" value="EAR16568.1"/>
    <property type="molecule type" value="Genomic_DNA"/>
</dbReference>
<dbReference type="InterPro" id="IPR050833">
    <property type="entry name" value="Poly_Biosynth_Transport"/>
</dbReference>
<feature type="transmembrane region" description="Helical" evidence="6">
    <location>
        <begin position="309"/>
        <end position="331"/>
    </location>
</feature>
<reference evidence="7 8" key="1">
    <citation type="journal article" date="2009" name="J. Bacteriol.">
        <title>Complete genome sequence of Robiginitalea biformata HTCC2501.</title>
        <authorList>
            <person name="Oh H.M."/>
            <person name="Giovannoni S.J."/>
            <person name="Lee K."/>
            <person name="Ferriera S."/>
            <person name="Johnson J."/>
            <person name="Cho J.C."/>
        </authorList>
    </citation>
    <scope>NUCLEOTIDE SEQUENCE [LARGE SCALE GENOMIC DNA]</scope>
    <source>
        <strain evidence="8">ATCC BAA-864 / HTCC2501 / KCTC 12146</strain>
    </source>
</reference>
<dbReference type="Pfam" id="PF01943">
    <property type="entry name" value="Polysacc_synt"/>
    <property type="match status" value="1"/>
</dbReference>
<evidence type="ECO:0000256" key="1">
    <source>
        <dbReference type="ARBA" id="ARBA00004651"/>
    </source>
</evidence>
<dbReference type="RefSeq" id="WP_015753325.1">
    <property type="nucleotide sequence ID" value="NC_013222.1"/>
</dbReference>
<feature type="transmembrane region" description="Helical" evidence="6">
    <location>
        <begin position="20"/>
        <end position="40"/>
    </location>
</feature>
<evidence type="ECO:0000313" key="8">
    <source>
        <dbReference type="Proteomes" id="UP000009049"/>
    </source>
</evidence>
<evidence type="ECO:0000256" key="6">
    <source>
        <dbReference type="SAM" id="Phobius"/>
    </source>
</evidence>
<dbReference type="InterPro" id="IPR002797">
    <property type="entry name" value="Polysacc_synth"/>
</dbReference>
<dbReference type="eggNOG" id="COG2244">
    <property type="taxonomic scope" value="Bacteria"/>
</dbReference>
<feature type="transmembrane region" description="Helical" evidence="6">
    <location>
        <begin position="239"/>
        <end position="262"/>
    </location>
</feature>
<feature type="transmembrane region" description="Helical" evidence="6">
    <location>
        <begin position="383"/>
        <end position="400"/>
    </location>
</feature>
<feature type="transmembrane region" description="Helical" evidence="6">
    <location>
        <begin position="137"/>
        <end position="155"/>
    </location>
</feature>
<dbReference type="PANTHER" id="PTHR30250">
    <property type="entry name" value="PST FAMILY PREDICTED COLANIC ACID TRANSPORTER"/>
    <property type="match status" value="1"/>
</dbReference>
<keyword evidence="5 6" id="KW-0472">Membrane</keyword>
<keyword evidence="4 6" id="KW-1133">Transmembrane helix</keyword>
<protein>
    <submittedName>
        <fullName evidence="7">Uncharacterized protein</fullName>
    </submittedName>
</protein>
<dbReference type="Proteomes" id="UP000009049">
    <property type="component" value="Chromosome"/>
</dbReference>
<keyword evidence="8" id="KW-1185">Reference proteome</keyword>
<name>A4CI10_ROBBH</name>